<evidence type="ECO:0000256" key="2">
    <source>
        <dbReference type="SAM" id="Phobius"/>
    </source>
</evidence>
<keyword evidence="2" id="KW-0472">Membrane</keyword>
<keyword evidence="2" id="KW-1133">Transmembrane helix</keyword>
<dbReference type="Proteomes" id="UP000013827">
    <property type="component" value="Unassembled WGS sequence"/>
</dbReference>
<dbReference type="PaxDb" id="2903-EOD38785"/>
<dbReference type="HOGENOM" id="CLU_285047_0_0_1"/>
<feature type="region of interest" description="Disordered" evidence="1">
    <location>
        <begin position="172"/>
        <end position="230"/>
    </location>
</feature>
<dbReference type="GeneID" id="17284056"/>
<proteinExistence type="predicted"/>
<accession>A0A0D3KSQ0</accession>
<protein>
    <submittedName>
        <fullName evidence="3">Uncharacterized protein</fullName>
    </submittedName>
</protein>
<organism evidence="3 4">
    <name type="scientific">Emiliania huxleyi (strain CCMP1516)</name>
    <dbReference type="NCBI Taxonomy" id="280463"/>
    <lineage>
        <taxon>Eukaryota</taxon>
        <taxon>Haptista</taxon>
        <taxon>Haptophyta</taxon>
        <taxon>Prymnesiophyceae</taxon>
        <taxon>Isochrysidales</taxon>
        <taxon>Noelaerhabdaceae</taxon>
        <taxon>Emiliania</taxon>
    </lineage>
</organism>
<dbReference type="EnsemblProtists" id="EOD38785">
    <property type="protein sequence ID" value="EOD38785"/>
    <property type="gene ID" value="EMIHUDRAFT_109203"/>
</dbReference>
<feature type="compositionally biased region" description="Pro residues" evidence="1">
    <location>
        <begin position="177"/>
        <end position="205"/>
    </location>
</feature>
<feature type="transmembrane region" description="Helical" evidence="2">
    <location>
        <begin position="1044"/>
        <end position="1066"/>
    </location>
</feature>
<keyword evidence="4" id="KW-1185">Reference proteome</keyword>
<evidence type="ECO:0000313" key="3">
    <source>
        <dbReference type="EnsemblProtists" id="EOD38785"/>
    </source>
</evidence>
<dbReference type="AlphaFoldDB" id="A0A0D3KSQ0"/>
<reference evidence="4" key="1">
    <citation type="journal article" date="2013" name="Nature">
        <title>Pan genome of the phytoplankton Emiliania underpins its global distribution.</title>
        <authorList>
            <person name="Read B.A."/>
            <person name="Kegel J."/>
            <person name="Klute M.J."/>
            <person name="Kuo A."/>
            <person name="Lefebvre S.C."/>
            <person name="Maumus F."/>
            <person name="Mayer C."/>
            <person name="Miller J."/>
            <person name="Monier A."/>
            <person name="Salamov A."/>
            <person name="Young J."/>
            <person name="Aguilar M."/>
            <person name="Claverie J.M."/>
            <person name="Frickenhaus S."/>
            <person name="Gonzalez K."/>
            <person name="Herman E.K."/>
            <person name="Lin Y.C."/>
            <person name="Napier J."/>
            <person name="Ogata H."/>
            <person name="Sarno A.F."/>
            <person name="Shmutz J."/>
            <person name="Schroeder D."/>
            <person name="de Vargas C."/>
            <person name="Verret F."/>
            <person name="von Dassow P."/>
            <person name="Valentin K."/>
            <person name="Van de Peer Y."/>
            <person name="Wheeler G."/>
            <person name="Dacks J.B."/>
            <person name="Delwiche C.F."/>
            <person name="Dyhrman S.T."/>
            <person name="Glockner G."/>
            <person name="John U."/>
            <person name="Richards T."/>
            <person name="Worden A.Z."/>
            <person name="Zhang X."/>
            <person name="Grigoriev I.V."/>
            <person name="Allen A.E."/>
            <person name="Bidle K."/>
            <person name="Borodovsky M."/>
            <person name="Bowler C."/>
            <person name="Brownlee C."/>
            <person name="Cock J.M."/>
            <person name="Elias M."/>
            <person name="Gladyshev V.N."/>
            <person name="Groth M."/>
            <person name="Guda C."/>
            <person name="Hadaegh A."/>
            <person name="Iglesias-Rodriguez M.D."/>
            <person name="Jenkins J."/>
            <person name="Jones B.M."/>
            <person name="Lawson T."/>
            <person name="Leese F."/>
            <person name="Lindquist E."/>
            <person name="Lobanov A."/>
            <person name="Lomsadze A."/>
            <person name="Malik S.B."/>
            <person name="Marsh M.E."/>
            <person name="Mackinder L."/>
            <person name="Mock T."/>
            <person name="Mueller-Roeber B."/>
            <person name="Pagarete A."/>
            <person name="Parker M."/>
            <person name="Probert I."/>
            <person name="Quesneville H."/>
            <person name="Raines C."/>
            <person name="Rensing S.A."/>
            <person name="Riano-Pachon D.M."/>
            <person name="Richier S."/>
            <person name="Rokitta S."/>
            <person name="Shiraiwa Y."/>
            <person name="Soanes D.M."/>
            <person name="van der Giezen M."/>
            <person name="Wahlund T.M."/>
            <person name="Williams B."/>
            <person name="Wilson W."/>
            <person name="Wolfe G."/>
            <person name="Wurch L.L."/>
        </authorList>
    </citation>
    <scope>NUCLEOTIDE SEQUENCE</scope>
</reference>
<dbReference type="RefSeq" id="XP_005791214.1">
    <property type="nucleotide sequence ID" value="XM_005791157.1"/>
</dbReference>
<dbReference type="KEGG" id="ehx:EMIHUDRAFT_109203"/>
<reference evidence="3" key="2">
    <citation type="submission" date="2024-10" db="UniProtKB">
        <authorList>
            <consortium name="EnsemblProtists"/>
        </authorList>
    </citation>
    <scope>IDENTIFICATION</scope>
</reference>
<evidence type="ECO:0000256" key="1">
    <source>
        <dbReference type="SAM" id="MobiDB-lite"/>
    </source>
</evidence>
<evidence type="ECO:0000313" key="4">
    <source>
        <dbReference type="Proteomes" id="UP000013827"/>
    </source>
</evidence>
<sequence length="1088" mass="115615">MSALPVWSDPVANLTVSDAGPRARGLPPVFPDLISLDDLQICVLDVHGLGLPNMDWGTAPDWAVELKFGYDCDGRYCERAHRCSSSILGSMMNDLRDGPPTAYWSHCCATFPDVVVWEDTQVTFELFDVDNLGLHDSLCCSASVPLLAATGSGPYTARLSGGDSRYLDVRLSFERGPSPPPPKPPPRPPISPRPPPLPPRPPRTPPGTASCDATWHPPSNKKSSANHNGPPDGCWVIGPPWWGARPQCLLGPLLELFGGQETLPLPSAYFDGWGNSNWVEVEIPLSGTIKIKSLVASHLVCSYIRRAPFSAEAFVEKDSSLLSQTSPDSGRRLRIAIHIKEMTCTAVIHGDEASGLVAHHLSDSSMTIDLGDIKIGAEIFVGFEADDDGNLIQNLGFADPACKPTKSCSCRPLDMRCPVAGMSIGRLEVHVFDTEQSSNTGFTNELMRAVTPMIRTGLVEAIVKQNFPRHTKLATPPEPRNESADGGAGCVFSEGCRLFNLVSETVLSGPFSPLSVFHRMGEARPPRNDEPRATELVLDTPALAALAEAMLGSSPLTSSGGGIVVDAAPRTESGLAQFELVELNLTVADSSFMSLIFGYDLNATLDFEFLEVRAAANFIWLPTAEPEGPRLGGSQARGYELDPSKAIKQRIQFGMVGKNFTTSTQSSLLHMQKGASIFACALLKLGLQDFSVDGDVNIHARAAGGDWEEDAAAFFNELLGFVLTNVNALPASGVAGSASLTHALSGSVLRQLLTAEECASVRPCGSETLARDAGDGEASSPSGSWMNWLGVGHAFGMVVNFGLSMADLAALQPIFLRFGDEALRLAPTGTLLDGATWKSSVGASALYRLLPNADRPSIRVSDVTLETRLHAPLTKLEVEGGGDTAHLTLKYLDARVSLELLLPKKTSQLGSETTIKTSARLRLRDVSVAAPLRLYPADDAGFAARGAVRPWMLSVGDVMGGVSCVHARVSGGAPTLSATVEALDISEGVARGMDFLERTLLDEPIPLELLSPWAPFFADLVNEMAALTEQDAGGCSASGPASAIPLWALMVGVVALLTLLVAGLAYGCTKLLPKQGGEPSQSSGEKML</sequence>
<keyword evidence="2" id="KW-0812">Transmembrane</keyword>
<name>A0A0D3KSQ0_EMIH1</name>